<dbReference type="PROSITE" id="PS50023">
    <property type="entry name" value="LIM_DOMAIN_2"/>
    <property type="match status" value="3"/>
</dbReference>
<feature type="region of interest" description="Disordered" evidence="8">
    <location>
        <begin position="74"/>
        <end position="111"/>
    </location>
</feature>
<dbReference type="InterPro" id="IPR001781">
    <property type="entry name" value="Znf_LIM"/>
</dbReference>
<dbReference type="CDD" id="cd09453">
    <property type="entry name" value="LIM1_ENH"/>
    <property type="match status" value="1"/>
</dbReference>
<feature type="domain" description="LIM zinc-binding" evidence="9">
    <location>
        <begin position="972"/>
        <end position="1031"/>
    </location>
</feature>
<dbReference type="CDD" id="cd09459">
    <property type="entry name" value="LIM3_ENH"/>
    <property type="match status" value="1"/>
</dbReference>
<feature type="domain" description="LIM zinc-binding" evidence="9">
    <location>
        <begin position="853"/>
        <end position="911"/>
    </location>
</feature>
<dbReference type="AlphaFoldDB" id="A0A8C3HHE4"/>
<accession>A0A8C3HHE4</accession>
<evidence type="ECO:0000313" key="11">
    <source>
        <dbReference type="Ensembl" id="ENSCPBP00000018142.1"/>
    </source>
</evidence>
<dbReference type="GO" id="GO:0030018">
    <property type="term" value="C:Z disc"/>
    <property type="evidence" value="ECO:0007669"/>
    <property type="project" value="TreeGrafter"/>
</dbReference>
<feature type="compositionally biased region" description="Polar residues" evidence="8">
    <location>
        <begin position="93"/>
        <end position="108"/>
    </location>
</feature>
<evidence type="ECO:0000256" key="3">
    <source>
        <dbReference type="ARBA" id="ARBA00022723"/>
    </source>
</evidence>
<feature type="region of interest" description="Disordered" evidence="8">
    <location>
        <begin position="486"/>
        <end position="536"/>
    </location>
</feature>
<dbReference type="CDD" id="cd09457">
    <property type="entry name" value="LIM2_ENH"/>
    <property type="match status" value="1"/>
</dbReference>
<keyword evidence="5 7" id="KW-0862">Zinc</keyword>
<organism evidence="11 12">
    <name type="scientific">Chrysemys picta bellii</name>
    <name type="common">Western painted turtle</name>
    <name type="synonym">Emys bellii</name>
    <dbReference type="NCBI Taxonomy" id="8478"/>
    <lineage>
        <taxon>Eukaryota</taxon>
        <taxon>Metazoa</taxon>
        <taxon>Chordata</taxon>
        <taxon>Craniata</taxon>
        <taxon>Vertebrata</taxon>
        <taxon>Euteleostomi</taxon>
        <taxon>Archelosauria</taxon>
        <taxon>Testudinata</taxon>
        <taxon>Testudines</taxon>
        <taxon>Cryptodira</taxon>
        <taxon>Durocryptodira</taxon>
        <taxon>Testudinoidea</taxon>
        <taxon>Emydidae</taxon>
        <taxon>Chrysemys</taxon>
    </lineage>
</organism>
<dbReference type="Pfam" id="PF00412">
    <property type="entry name" value="LIM"/>
    <property type="match status" value="3"/>
</dbReference>
<dbReference type="PROSITE" id="PS00478">
    <property type="entry name" value="LIM_DOMAIN_1"/>
    <property type="match status" value="1"/>
</dbReference>
<dbReference type="SUPFAM" id="SSF57716">
    <property type="entry name" value="Glucocorticoid receptor-like (DNA-binding domain)"/>
    <property type="match status" value="3"/>
</dbReference>
<dbReference type="Pfam" id="PF00595">
    <property type="entry name" value="PDZ"/>
    <property type="match status" value="1"/>
</dbReference>
<evidence type="ECO:0000259" key="10">
    <source>
        <dbReference type="PROSITE" id="PS50106"/>
    </source>
</evidence>
<feature type="domain" description="LIM zinc-binding" evidence="9">
    <location>
        <begin position="912"/>
        <end position="971"/>
    </location>
</feature>
<evidence type="ECO:0000256" key="4">
    <source>
        <dbReference type="ARBA" id="ARBA00022737"/>
    </source>
</evidence>
<keyword evidence="6 7" id="KW-0440">LIM domain</keyword>
<dbReference type="InterPro" id="IPR050604">
    <property type="entry name" value="PDZ-LIM_domain"/>
</dbReference>
<sequence length="1031" mass="110494">MQGNLHWAVNNTLHPMRLVHWSLAALSCRPGPLFVHVQSFGSAVPAFNPPPGCPPRAVCQGFLLSRLRRGELPHPSWAAGEEQREAEVKTSPAGRSSSLSQALRTPCSSAPRGGCSLPGILLSGIRPSASNTMSNYSVSLVGPAPWGFRLQGGKDFNMPLTISRLNDGGKAARAQVGIGDVVLTIDGTSTDGMTHLEAQNKIKACTGNLNMNLQRAHSAPKPDPVPVQKGEPKEVVKPVPIASAVAPKVTSTVNMAYNKTPRPFGAVPSAKVTSIPSPSSAFTPAHATATSCTSPPPLATVTPPPFTASGLHVNAKSSTDQRSPALNAAKTAVNVPWQPNTYNTTLNTYSNDNAQDVAEGQRRGFKESQVDNKQQNGPPRKHIVDTYTEFSHTPTHRDASKKRLIEDTEDWHPRTGTTQSRSFRILAQITGTEHMKEPETETTKKTKESQTENGDPSMSADLPNGIEAQNSSLDLNKHSVATQTIEMTPASEPPSTPLPALRPESTSDSSPLAKSSPVSVPSPRLPGHVSSSPHGRNLLFDNPLEALPKCAPHPPAVVQVLSVSSQVATVSKVASTYARKITQSAELSAPGPASLITNEAGKESSLADKHTVATQTSEPPLLTVAPAEPPCAVQHVESIPSVPPIPDSFYTRKALPENPSEDLPKFSPIPVPSPSRQSLKVISSAAAAVSAAVAVRARLSDPNVYRSLLDALLITPITKPPPLQSIRPSRKSTSALELQKKESDSLEASQPVAYAAASVRSMPVSPDKTDTRPAAANITSATAFKPTGPQSAVKYSGWQPSNQPAPASGWTSNNMTPSGATAPSDKSVTQPQLTEQDTLVQRAEHIPAGKRTPMCAQCNQVIRGPFLVALGKSWHPEEFNCAHCRTSMAYIGFVEEKGALYCEICYEKFFAPECSRCQRKILGEVINALKQTWHVSCFVCVACHNPIRNNVFHLEDGDPYCETDYYALFGTMCYGCEFPIEAGDRFLEALGHTWHDTCFVCSVCCDSLEGQTFFSKKDKPLCKKHAHSVNF</sequence>
<keyword evidence="2" id="KW-0963">Cytoplasm</keyword>
<evidence type="ECO:0000256" key="1">
    <source>
        <dbReference type="ARBA" id="ARBA00004496"/>
    </source>
</evidence>
<evidence type="ECO:0000259" key="9">
    <source>
        <dbReference type="PROSITE" id="PS50023"/>
    </source>
</evidence>
<keyword evidence="3 7" id="KW-0479">Metal-binding</keyword>
<dbReference type="PANTHER" id="PTHR24214">
    <property type="entry name" value="PDZ AND LIM DOMAIN PROTEIN ZASP"/>
    <property type="match status" value="1"/>
</dbReference>
<evidence type="ECO:0000256" key="7">
    <source>
        <dbReference type="PROSITE-ProRule" id="PRU00125"/>
    </source>
</evidence>
<dbReference type="GO" id="GO:0061061">
    <property type="term" value="P:muscle structure development"/>
    <property type="evidence" value="ECO:0007669"/>
    <property type="project" value="TreeGrafter"/>
</dbReference>
<dbReference type="GO" id="GO:0005912">
    <property type="term" value="C:adherens junction"/>
    <property type="evidence" value="ECO:0007669"/>
    <property type="project" value="TreeGrafter"/>
</dbReference>
<evidence type="ECO:0000256" key="6">
    <source>
        <dbReference type="ARBA" id="ARBA00023038"/>
    </source>
</evidence>
<evidence type="ECO:0000256" key="2">
    <source>
        <dbReference type="ARBA" id="ARBA00022490"/>
    </source>
</evidence>
<feature type="region of interest" description="Disordered" evidence="8">
    <location>
        <begin position="719"/>
        <end position="749"/>
    </location>
</feature>
<dbReference type="SUPFAM" id="SSF50156">
    <property type="entry name" value="PDZ domain-like"/>
    <property type="match status" value="1"/>
</dbReference>
<dbReference type="FunFam" id="2.30.42.10:FF:000019">
    <property type="entry name" value="LIM domain binding 3 isoform 1"/>
    <property type="match status" value="1"/>
</dbReference>
<dbReference type="CDD" id="cd06753">
    <property type="entry name" value="PDZ_PDLIM-like"/>
    <property type="match status" value="1"/>
</dbReference>
<dbReference type="GO" id="GO:0003779">
    <property type="term" value="F:actin binding"/>
    <property type="evidence" value="ECO:0007669"/>
    <property type="project" value="TreeGrafter"/>
</dbReference>
<dbReference type="Proteomes" id="UP000694380">
    <property type="component" value="Unplaced"/>
</dbReference>
<dbReference type="GO" id="GO:0046872">
    <property type="term" value="F:metal ion binding"/>
    <property type="evidence" value="ECO:0007669"/>
    <property type="project" value="UniProtKB-KW"/>
</dbReference>
<gene>
    <name evidence="11" type="primary">PDLIM5</name>
</gene>
<evidence type="ECO:0000313" key="12">
    <source>
        <dbReference type="Proteomes" id="UP000694380"/>
    </source>
</evidence>
<dbReference type="FunFam" id="2.10.110.10:FF:000020">
    <property type="entry name" value="PDZ and LIM domain protein 5"/>
    <property type="match status" value="1"/>
</dbReference>
<feature type="compositionally biased region" description="Basic and acidic residues" evidence="8">
    <location>
        <begin position="359"/>
        <end position="370"/>
    </location>
</feature>
<name>A0A8C3HHE4_CHRPI</name>
<dbReference type="InterPro" id="IPR001478">
    <property type="entry name" value="PDZ"/>
</dbReference>
<dbReference type="Gene3D" id="2.10.110.10">
    <property type="entry name" value="Cysteine Rich Protein"/>
    <property type="match status" value="3"/>
</dbReference>
<dbReference type="FunFam" id="2.10.110.10:FF:000010">
    <property type="entry name" value="PDZ and LIM domain protein 5"/>
    <property type="match status" value="1"/>
</dbReference>
<feature type="compositionally biased region" description="Basic and acidic residues" evidence="8">
    <location>
        <begin position="433"/>
        <end position="450"/>
    </location>
</feature>
<feature type="region of interest" description="Disordered" evidence="8">
    <location>
        <begin position="779"/>
        <end position="833"/>
    </location>
</feature>
<dbReference type="GeneTree" id="ENSGT00940000155292"/>
<feature type="compositionally biased region" description="Basic and acidic residues" evidence="8">
    <location>
        <begin position="395"/>
        <end position="413"/>
    </location>
</feature>
<evidence type="ECO:0000256" key="5">
    <source>
        <dbReference type="ARBA" id="ARBA00022833"/>
    </source>
</evidence>
<protein>
    <submittedName>
        <fullName evidence="11">PDZ and LIM domain 5</fullName>
    </submittedName>
</protein>
<dbReference type="FunFam" id="2.10.110.10:FF:000014">
    <property type="entry name" value="PDZ and LIM domain protein 5"/>
    <property type="match status" value="1"/>
</dbReference>
<dbReference type="SMART" id="SM00132">
    <property type="entry name" value="LIM"/>
    <property type="match status" value="3"/>
</dbReference>
<dbReference type="SMART" id="SM00228">
    <property type="entry name" value="PDZ"/>
    <property type="match status" value="1"/>
</dbReference>
<proteinExistence type="predicted"/>
<dbReference type="Ensembl" id="ENSCPBT00000021433.1">
    <property type="protein sequence ID" value="ENSCPBP00000018142.1"/>
    <property type="gene ID" value="ENSCPBG00000013244.1"/>
</dbReference>
<feature type="compositionally biased region" description="Low complexity" evidence="8">
    <location>
        <begin position="506"/>
        <end position="526"/>
    </location>
</feature>
<comment type="subcellular location">
    <subcellularLocation>
        <location evidence="1">Cytoplasm</location>
    </subcellularLocation>
</comment>
<dbReference type="GO" id="GO:0001725">
    <property type="term" value="C:stress fiber"/>
    <property type="evidence" value="ECO:0007669"/>
    <property type="project" value="TreeGrafter"/>
</dbReference>
<dbReference type="PANTHER" id="PTHR24214:SF32">
    <property type="entry name" value="PDZ AND LIM DOMAIN PROTEIN 5"/>
    <property type="match status" value="1"/>
</dbReference>
<dbReference type="InterPro" id="IPR031847">
    <property type="entry name" value="PDLI1-4/Zasp-like_mid"/>
</dbReference>
<keyword evidence="4" id="KW-0677">Repeat</keyword>
<dbReference type="OMA" id="TISSXAS"/>
<dbReference type="GO" id="GO:0030036">
    <property type="term" value="P:actin cytoskeleton organization"/>
    <property type="evidence" value="ECO:0007669"/>
    <property type="project" value="TreeGrafter"/>
</dbReference>
<keyword evidence="12" id="KW-1185">Reference proteome</keyword>
<dbReference type="PROSITE" id="PS50106">
    <property type="entry name" value="PDZ"/>
    <property type="match status" value="1"/>
</dbReference>
<reference evidence="11" key="2">
    <citation type="submission" date="2025-09" db="UniProtKB">
        <authorList>
            <consortium name="Ensembl"/>
        </authorList>
    </citation>
    <scope>IDENTIFICATION</scope>
</reference>
<dbReference type="Pfam" id="PF15936">
    <property type="entry name" value="DUF4749"/>
    <property type="match status" value="1"/>
</dbReference>
<dbReference type="GO" id="GO:0031941">
    <property type="term" value="C:filamentous actin"/>
    <property type="evidence" value="ECO:0007669"/>
    <property type="project" value="TreeGrafter"/>
</dbReference>
<dbReference type="GO" id="GO:0007507">
    <property type="term" value="P:heart development"/>
    <property type="evidence" value="ECO:0007669"/>
    <property type="project" value="TreeGrafter"/>
</dbReference>
<feature type="region of interest" description="Disordered" evidence="8">
    <location>
        <begin position="357"/>
        <end position="468"/>
    </location>
</feature>
<dbReference type="Gene3D" id="2.30.42.10">
    <property type="match status" value="1"/>
</dbReference>
<reference evidence="11" key="1">
    <citation type="submission" date="2025-08" db="UniProtKB">
        <authorList>
            <consortium name="Ensembl"/>
        </authorList>
    </citation>
    <scope>IDENTIFICATION</scope>
</reference>
<dbReference type="GO" id="GO:0051371">
    <property type="term" value="F:muscle alpha-actinin binding"/>
    <property type="evidence" value="ECO:0007669"/>
    <property type="project" value="TreeGrafter"/>
</dbReference>
<dbReference type="InterPro" id="IPR036034">
    <property type="entry name" value="PDZ_sf"/>
</dbReference>
<evidence type="ECO:0000256" key="8">
    <source>
        <dbReference type="SAM" id="MobiDB-lite"/>
    </source>
</evidence>
<feature type="domain" description="PDZ" evidence="10">
    <location>
        <begin position="142"/>
        <end position="217"/>
    </location>
</feature>
<feature type="compositionally biased region" description="Polar residues" evidence="8">
    <location>
        <begin position="798"/>
        <end position="833"/>
    </location>
</feature>